<dbReference type="AlphaFoldDB" id="A0A0L8I0Y0"/>
<feature type="domain" description="DNA helicase Pif1-like 2B" evidence="1">
    <location>
        <begin position="23"/>
        <end position="69"/>
    </location>
</feature>
<reference evidence="2" key="1">
    <citation type="submission" date="2015-07" db="EMBL/GenBank/DDBJ databases">
        <title>MeaNS - Measles Nucleotide Surveillance Program.</title>
        <authorList>
            <person name="Tran T."/>
            <person name="Druce J."/>
        </authorList>
    </citation>
    <scope>NUCLEOTIDE SEQUENCE</scope>
    <source>
        <strain evidence="2">UCB-OBI-ISO-001</strain>
        <tissue evidence="2">Gonad</tissue>
    </source>
</reference>
<gene>
    <name evidence="2" type="ORF">OCBIM_22000964mg</name>
</gene>
<dbReference type="PANTHER" id="PTHR10492">
    <property type="match status" value="1"/>
</dbReference>
<accession>A0A0L8I0Y0</accession>
<dbReference type="InterPro" id="IPR027417">
    <property type="entry name" value="P-loop_NTPase"/>
</dbReference>
<proteinExistence type="predicted"/>
<evidence type="ECO:0000259" key="1">
    <source>
        <dbReference type="Pfam" id="PF21530"/>
    </source>
</evidence>
<dbReference type="STRING" id="37653.A0A0L8I0Y0"/>
<dbReference type="PANTHER" id="PTHR10492:SF57">
    <property type="entry name" value="ATP-DEPENDENT DNA HELICASE"/>
    <property type="match status" value="1"/>
</dbReference>
<dbReference type="Pfam" id="PF21530">
    <property type="entry name" value="Pif1_2B_dom"/>
    <property type="match status" value="1"/>
</dbReference>
<organism evidence="2">
    <name type="scientific">Octopus bimaculoides</name>
    <name type="common">California two-spotted octopus</name>
    <dbReference type="NCBI Taxonomy" id="37653"/>
    <lineage>
        <taxon>Eukaryota</taxon>
        <taxon>Metazoa</taxon>
        <taxon>Spiralia</taxon>
        <taxon>Lophotrochozoa</taxon>
        <taxon>Mollusca</taxon>
        <taxon>Cephalopoda</taxon>
        <taxon>Coleoidea</taxon>
        <taxon>Octopodiformes</taxon>
        <taxon>Octopoda</taxon>
        <taxon>Incirrata</taxon>
        <taxon>Octopodidae</taxon>
        <taxon>Octopus</taxon>
    </lineage>
</organism>
<dbReference type="InterPro" id="IPR049163">
    <property type="entry name" value="Pif1-like_2B_dom"/>
</dbReference>
<sequence length="194" mass="22281">MIPDELQIYRPDTVDNETLYPIEFINKLTASGLPPHILKLKKKRCIMILRSLDATNGHCNVTHYIIVSLHDHVIEAEVPSCPYARSTLLIPRIPHVSQEMEFLFIFTRKQFPVKLAFALTCNRIQRQTFEQIGIYPPTLFFSHGHLYVAVSKVPKKANVKVLAERNGNSMITDNCVYKEILLLIKICFLASFNK</sequence>
<name>A0A0L8I0Y0_OCTBM</name>
<dbReference type="OrthoDB" id="2156623at2759"/>
<evidence type="ECO:0000313" key="2">
    <source>
        <dbReference type="EMBL" id="KOF94690.1"/>
    </source>
</evidence>
<dbReference type="EMBL" id="KQ416899">
    <property type="protein sequence ID" value="KOF94690.1"/>
    <property type="molecule type" value="Genomic_DNA"/>
</dbReference>
<dbReference type="SUPFAM" id="SSF52540">
    <property type="entry name" value="P-loop containing nucleoside triphosphate hydrolases"/>
    <property type="match status" value="1"/>
</dbReference>
<protein>
    <recommendedName>
        <fullName evidence="1">DNA helicase Pif1-like 2B domain-containing protein</fullName>
    </recommendedName>
</protein>